<evidence type="ECO:0000259" key="1">
    <source>
        <dbReference type="Pfam" id="PF19263"/>
    </source>
</evidence>
<feature type="domain" description="NrS-1 polymerase-like helicase" evidence="1">
    <location>
        <begin position="179"/>
        <end position="277"/>
    </location>
</feature>
<dbReference type="EMBL" id="CP071504">
    <property type="protein sequence ID" value="QSX28581.1"/>
    <property type="molecule type" value="Genomic_DNA"/>
</dbReference>
<proteinExistence type="predicted"/>
<dbReference type="AlphaFoldDB" id="A0A974XHN3"/>
<dbReference type="Gene3D" id="3.40.50.300">
    <property type="entry name" value="P-loop containing nucleotide triphosphate hydrolases"/>
    <property type="match status" value="1"/>
</dbReference>
<dbReference type="InterPro" id="IPR045455">
    <property type="entry name" value="NrS-1_pol-like_helicase"/>
</dbReference>
<reference evidence="2 3" key="1">
    <citation type="submission" date="2021-03" db="EMBL/GenBank/DDBJ databases">
        <title>Novel species identification of genus Shewanella.</title>
        <authorList>
            <person name="Liu G."/>
            <person name="Zhang Q."/>
        </authorList>
    </citation>
    <scope>NUCLEOTIDE SEQUENCE [LARGE SCALE GENOMIC DNA]</scope>
    <source>
        <strain evidence="2 3">FJAT-53726</strain>
    </source>
</reference>
<dbReference type="KEGG" id="scyp:JYB88_09725"/>
<dbReference type="SUPFAM" id="SSF52540">
    <property type="entry name" value="P-loop containing nucleoside triphosphate hydrolases"/>
    <property type="match status" value="1"/>
</dbReference>
<dbReference type="InterPro" id="IPR027417">
    <property type="entry name" value="P-loop_NTPase"/>
</dbReference>
<dbReference type="Proteomes" id="UP000663281">
    <property type="component" value="Chromosome"/>
</dbReference>
<keyword evidence="3" id="KW-1185">Reference proteome</keyword>
<evidence type="ECO:0000313" key="2">
    <source>
        <dbReference type="EMBL" id="QSX28581.1"/>
    </source>
</evidence>
<sequence>MPKANDNVVYQLAHNPVPGAVDAENNPYSDEELKMLEALNQQYSHVVVGGKNKVVSLRPCPVSGKTFVFQSLDEFRQQFSHRPKIGKKQAGSAWLDWPGKNYKEGGVGFYPDPEKCPDSVFNMYRGLALTPVTGDCTPFLEFLRDVICDGNLRLFQYLICWLAHLVRRPDEKPSVALLLKSVEGTGKGTLFKPLKAILGELAVQVNGIEQITGRFNSLVANRLLVFADEVEITDTRRVNRLKGLISEHSATMEYKGIDAQQVTNYARFIFAGNSEHMLLAGLRERRYLVLEPNPAKAQDKAYFDRIYEWLEHGGPAALLAYLKNTDLSDFDPRRAPESPGLIEEKLASLSPVDSFLFEELSKGEPFGGRKRSESSYFTECFMHWSKLNNIQITLNQARAILGKRLLKLEAKKTGRVDRGDGKVMYELATPERMRQCFAANLGHDEAIFEI</sequence>
<organism evidence="2 3">
    <name type="scientific">Shewanella cyperi</name>
    <dbReference type="NCBI Taxonomy" id="2814292"/>
    <lineage>
        <taxon>Bacteria</taxon>
        <taxon>Pseudomonadati</taxon>
        <taxon>Pseudomonadota</taxon>
        <taxon>Gammaproteobacteria</taxon>
        <taxon>Alteromonadales</taxon>
        <taxon>Shewanellaceae</taxon>
        <taxon>Shewanella</taxon>
    </lineage>
</organism>
<name>A0A974XHN3_9GAMM</name>
<accession>A0A974XHN3</accession>
<dbReference type="RefSeq" id="WP_207323986.1">
    <property type="nucleotide sequence ID" value="NZ_CP071504.1"/>
</dbReference>
<gene>
    <name evidence="2" type="ORF">JYB88_09725</name>
</gene>
<evidence type="ECO:0000313" key="3">
    <source>
        <dbReference type="Proteomes" id="UP000663281"/>
    </source>
</evidence>
<protein>
    <recommendedName>
        <fullName evidence="1">NrS-1 polymerase-like helicase domain-containing protein</fullName>
    </recommendedName>
</protein>
<dbReference type="Pfam" id="PF19263">
    <property type="entry name" value="DUF5906"/>
    <property type="match status" value="1"/>
</dbReference>